<organism evidence="2 3">
    <name type="scientific">Liparis tanakae</name>
    <name type="common">Tanaka's snailfish</name>
    <dbReference type="NCBI Taxonomy" id="230148"/>
    <lineage>
        <taxon>Eukaryota</taxon>
        <taxon>Metazoa</taxon>
        <taxon>Chordata</taxon>
        <taxon>Craniata</taxon>
        <taxon>Vertebrata</taxon>
        <taxon>Euteleostomi</taxon>
        <taxon>Actinopterygii</taxon>
        <taxon>Neopterygii</taxon>
        <taxon>Teleostei</taxon>
        <taxon>Neoteleostei</taxon>
        <taxon>Acanthomorphata</taxon>
        <taxon>Eupercaria</taxon>
        <taxon>Perciformes</taxon>
        <taxon>Cottioidei</taxon>
        <taxon>Cottales</taxon>
        <taxon>Liparidae</taxon>
        <taxon>Liparis</taxon>
    </lineage>
</organism>
<dbReference type="Proteomes" id="UP000314294">
    <property type="component" value="Unassembled WGS sequence"/>
</dbReference>
<feature type="compositionally biased region" description="Basic and acidic residues" evidence="1">
    <location>
        <begin position="31"/>
        <end position="45"/>
    </location>
</feature>
<protein>
    <submittedName>
        <fullName evidence="2">Uncharacterized protein</fullName>
    </submittedName>
</protein>
<keyword evidence="3" id="KW-1185">Reference proteome</keyword>
<evidence type="ECO:0000256" key="1">
    <source>
        <dbReference type="SAM" id="MobiDB-lite"/>
    </source>
</evidence>
<dbReference type="AlphaFoldDB" id="A0A4Z2FN29"/>
<evidence type="ECO:0000313" key="2">
    <source>
        <dbReference type="EMBL" id="TNN41722.1"/>
    </source>
</evidence>
<dbReference type="EMBL" id="SRLO01001085">
    <property type="protein sequence ID" value="TNN41722.1"/>
    <property type="molecule type" value="Genomic_DNA"/>
</dbReference>
<gene>
    <name evidence="2" type="ORF">EYF80_048111</name>
</gene>
<proteinExistence type="predicted"/>
<feature type="region of interest" description="Disordered" evidence="1">
    <location>
        <begin position="31"/>
        <end position="86"/>
    </location>
</feature>
<name>A0A4Z2FN29_9TELE</name>
<feature type="compositionally biased region" description="Basic and acidic residues" evidence="1">
    <location>
        <begin position="67"/>
        <end position="81"/>
    </location>
</feature>
<reference evidence="2 3" key="1">
    <citation type="submission" date="2019-03" db="EMBL/GenBank/DDBJ databases">
        <title>First draft genome of Liparis tanakae, snailfish: a comprehensive survey of snailfish specific genes.</title>
        <authorList>
            <person name="Kim W."/>
            <person name="Song I."/>
            <person name="Jeong J.-H."/>
            <person name="Kim D."/>
            <person name="Kim S."/>
            <person name="Ryu S."/>
            <person name="Song J.Y."/>
            <person name="Lee S.K."/>
        </authorList>
    </citation>
    <scope>NUCLEOTIDE SEQUENCE [LARGE SCALE GENOMIC DNA]</scope>
    <source>
        <tissue evidence="2">Muscle</tissue>
    </source>
</reference>
<accession>A0A4Z2FN29</accession>
<sequence length="100" mass="10777">MRLPGASWRPKVVGELQREDGDALVVEGARDGAGDVARHDGDEAGRQQTGALVPQLPRQQVGGDGRQPAEHRRQEHAHVADVDGEVEQVEHVVDEAGSHH</sequence>
<evidence type="ECO:0000313" key="3">
    <source>
        <dbReference type="Proteomes" id="UP000314294"/>
    </source>
</evidence>
<comment type="caution">
    <text evidence="2">The sequence shown here is derived from an EMBL/GenBank/DDBJ whole genome shotgun (WGS) entry which is preliminary data.</text>
</comment>